<organism evidence="1 2">
    <name type="scientific">Catharanthus roseus</name>
    <name type="common">Madagascar periwinkle</name>
    <name type="synonym">Vinca rosea</name>
    <dbReference type="NCBI Taxonomy" id="4058"/>
    <lineage>
        <taxon>Eukaryota</taxon>
        <taxon>Viridiplantae</taxon>
        <taxon>Streptophyta</taxon>
        <taxon>Embryophyta</taxon>
        <taxon>Tracheophyta</taxon>
        <taxon>Spermatophyta</taxon>
        <taxon>Magnoliopsida</taxon>
        <taxon>eudicotyledons</taxon>
        <taxon>Gunneridae</taxon>
        <taxon>Pentapetalae</taxon>
        <taxon>asterids</taxon>
        <taxon>lamiids</taxon>
        <taxon>Gentianales</taxon>
        <taxon>Apocynaceae</taxon>
        <taxon>Rauvolfioideae</taxon>
        <taxon>Vinceae</taxon>
        <taxon>Catharanthinae</taxon>
        <taxon>Catharanthus</taxon>
    </lineage>
</organism>
<dbReference type="Proteomes" id="UP001060085">
    <property type="component" value="Linkage Group LG07"/>
</dbReference>
<reference evidence="2" key="1">
    <citation type="journal article" date="2023" name="Nat. Plants">
        <title>Single-cell RNA sequencing provides a high-resolution roadmap for understanding the multicellular compartmentation of specialized metabolism.</title>
        <authorList>
            <person name="Sun S."/>
            <person name="Shen X."/>
            <person name="Li Y."/>
            <person name="Li Y."/>
            <person name="Wang S."/>
            <person name="Li R."/>
            <person name="Zhang H."/>
            <person name="Shen G."/>
            <person name="Guo B."/>
            <person name="Wei J."/>
            <person name="Xu J."/>
            <person name="St-Pierre B."/>
            <person name="Chen S."/>
            <person name="Sun C."/>
        </authorList>
    </citation>
    <scope>NUCLEOTIDE SEQUENCE [LARGE SCALE GENOMIC DNA]</scope>
</reference>
<evidence type="ECO:0000313" key="2">
    <source>
        <dbReference type="Proteomes" id="UP001060085"/>
    </source>
</evidence>
<accession>A0ACC0A306</accession>
<proteinExistence type="predicted"/>
<evidence type="ECO:0000313" key="1">
    <source>
        <dbReference type="EMBL" id="KAI5654951.1"/>
    </source>
</evidence>
<keyword evidence="2" id="KW-1185">Reference proteome</keyword>
<sequence>MNVAQDLPPTVDLPSTADRGLPLAVGHAFVLQALNILKCIEKEKIMGDLKDTMIIITMVARATGEIFMKVVNWERRVEALFYAYGIFEEDKLQLEHRVRNRSRPIISWESLKRDLRDKFGILDHQEVETSIFEFCDPLCKKRDNVYMEEKYKRESNGIRCHEMLKGKHIKKASRVEESS</sequence>
<protein>
    <submittedName>
        <fullName evidence="1">Uncharacterized protein</fullName>
    </submittedName>
</protein>
<gene>
    <name evidence="1" type="ORF">M9H77_32138</name>
</gene>
<name>A0ACC0A306_CATRO</name>
<comment type="caution">
    <text evidence="1">The sequence shown here is derived from an EMBL/GenBank/DDBJ whole genome shotgun (WGS) entry which is preliminary data.</text>
</comment>
<dbReference type="EMBL" id="CM044707">
    <property type="protein sequence ID" value="KAI5654951.1"/>
    <property type="molecule type" value="Genomic_DNA"/>
</dbReference>